<dbReference type="GO" id="GO:0003677">
    <property type="term" value="F:DNA binding"/>
    <property type="evidence" value="ECO:0007669"/>
    <property type="project" value="InterPro"/>
</dbReference>
<accession>A0A8K9UBX4</accession>
<reference evidence="4" key="3">
    <citation type="submission" date="2025-09" db="UniProtKB">
        <authorList>
            <consortium name="Ensembl"/>
        </authorList>
    </citation>
    <scope>IDENTIFICATION</scope>
</reference>
<keyword evidence="5" id="KW-1185">Reference proteome</keyword>
<dbReference type="InterPro" id="IPR052338">
    <property type="entry name" value="Transposase_5"/>
</dbReference>
<dbReference type="GeneTree" id="ENSGT01150000286914"/>
<evidence type="ECO:0000313" key="5">
    <source>
        <dbReference type="Proteomes" id="UP000694395"/>
    </source>
</evidence>
<sequence length="387" mass="43811">MSKLGPISHFPSPVSCDSLVLQGLRCEWGAGVLHLVLSLSHSRILTGHWKFNMAPHGKELSEDLKKRIVALHKDGLGYKKIAKTLKLSCSTVAKTIQRFNWTGSTQNRPRHGRPKKLSARAQRHIQGLSLGNRRLSAASIAAEVEGVGGQPVSAQTIRRTLHQIGLHGCRPRRKPLLKMMHKKSRKQFAEDKQTKDMDYWNHVLWSDETKINLFGSDGVKRVWRQPEKCVLPTVKHGGGSFMVWGCMSAAGTGELQFIEGTMNSNMYCDILKQSMIPSLRRLGRRAVFQHDNDPKHTTKMTTALIKKLRVKVMDWPSMSPDLNPIEHLWGILKRKVEECKVSNIHQLRDVVMEEWKRTPVATCESLVNSMPKRVKAVLENYGGHTKY</sequence>
<dbReference type="NCBIfam" id="NF033545">
    <property type="entry name" value="transpos_IS630"/>
    <property type="match status" value="1"/>
</dbReference>
<evidence type="ECO:0000259" key="2">
    <source>
        <dbReference type="Pfam" id="PF13358"/>
    </source>
</evidence>
<dbReference type="Pfam" id="PF25787">
    <property type="entry name" value="HTH_SB"/>
    <property type="match status" value="1"/>
</dbReference>
<dbReference type="InterPro" id="IPR036397">
    <property type="entry name" value="RNaseH_sf"/>
</dbReference>
<dbReference type="GO" id="GO:0006313">
    <property type="term" value="P:DNA transposition"/>
    <property type="evidence" value="ECO:0007669"/>
    <property type="project" value="InterPro"/>
</dbReference>
<dbReference type="Proteomes" id="UP000694395">
    <property type="component" value="Chromosome 22"/>
</dbReference>
<feature type="domain" description="Sleeping Beauty transposase HTH" evidence="3">
    <location>
        <begin position="57"/>
        <end position="106"/>
    </location>
</feature>
<dbReference type="SUPFAM" id="SSF46689">
    <property type="entry name" value="Homeodomain-like"/>
    <property type="match status" value="1"/>
</dbReference>
<dbReference type="InterPro" id="IPR047655">
    <property type="entry name" value="Transpos_IS630-like"/>
</dbReference>
<dbReference type="InterPro" id="IPR038717">
    <property type="entry name" value="Tc1-like_DDE_dom"/>
</dbReference>
<dbReference type="Pfam" id="PF13358">
    <property type="entry name" value="DDE_3"/>
    <property type="match status" value="1"/>
</dbReference>
<evidence type="ECO:0000259" key="1">
    <source>
        <dbReference type="Pfam" id="PF01498"/>
    </source>
</evidence>
<reference evidence="4" key="2">
    <citation type="submission" date="2025-08" db="UniProtKB">
        <authorList>
            <consortium name="Ensembl"/>
        </authorList>
    </citation>
    <scope>IDENTIFICATION</scope>
</reference>
<dbReference type="InterPro" id="IPR009057">
    <property type="entry name" value="Homeodomain-like_sf"/>
</dbReference>
<dbReference type="AlphaFoldDB" id="A0A8K9UBX4"/>
<dbReference type="Ensembl" id="ENSOMYT00000130606.1">
    <property type="protein sequence ID" value="ENSOMYP00000107695.1"/>
    <property type="gene ID" value="ENSOMYG00000063900.1"/>
</dbReference>
<protein>
    <recommendedName>
        <fullName evidence="6">Tc1-like transposase DDE domain-containing protein</fullName>
    </recommendedName>
</protein>
<reference evidence="4" key="1">
    <citation type="submission" date="2020-07" db="EMBL/GenBank/DDBJ databases">
        <title>A long reads based de novo assembly of the rainbow trout Arlee double haploid line genome.</title>
        <authorList>
            <person name="Gao G."/>
            <person name="Palti Y."/>
        </authorList>
    </citation>
    <scope>NUCLEOTIDE SEQUENCE [LARGE SCALE GENOMIC DNA]</scope>
</reference>
<dbReference type="PANTHER" id="PTHR23022:SF135">
    <property type="entry name" value="SI:DKEY-77F5.3"/>
    <property type="match status" value="1"/>
</dbReference>
<dbReference type="Gene3D" id="1.10.10.10">
    <property type="entry name" value="Winged helix-like DNA-binding domain superfamily/Winged helix DNA-binding domain"/>
    <property type="match status" value="1"/>
</dbReference>
<name>A0A8K9UBX4_ONCMY</name>
<dbReference type="InterPro" id="IPR057667">
    <property type="entry name" value="HTH_SB"/>
</dbReference>
<dbReference type="InterPro" id="IPR036388">
    <property type="entry name" value="WH-like_DNA-bd_sf"/>
</dbReference>
<proteinExistence type="predicted"/>
<dbReference type="GO" id="GO:0015074">
    <property type="term" value="P:DNA integration"/>
    <property type="evidence" value="ECO:0007669"/>
    <property type="project" value="InterPro"/>
</dbReference>
<dbReference type="InterPro" id="IPR002492">
    <property type="entry name" value="Transposase_Tc1-like"/>
</dbReference>
<dbReference type="PANTHER" id="PTHR23022">
    <property type="entry name" value="TRANSPOSABLE ELEMENT-RELATED"/>
    <property type="match status" value="1"/>
</dbReference>
<dbReference type="Pfam" id="PF01498">
    <property type="entry name" value="HTH_Tnp_Tc3_2"/>
    <property type="match status" value="1"/>
</dbReference>
<evidence type="ECO:0008006" key="6">
    <source>
        <dbReference type="Google" id="ProtNLM"/>
    </source>
</evidence>
<evidence type="ECO:0000313" key="4">
    <source>
        <dbReference type="Ensembl" id="ENSOMYP00000107695.1"/>
    </source>
</evidence>
<feature type="domain" description="Transposase Tc1-like" evidence="1">
    <location>
        <begin position="123"/>
        <end position="191"/>
    </location>
</feature>
<evidence type="ECO:0000259" key="3">
    <source>
        <dbReference type="Pfam" id="PF25787"/>
    </source>
</evidence>
<dbReference type="Gene3D" id="3.30.420.10">
    <property type="entry name" value="Ribonuclease H-like superfamily/Ribonuclease H"/>
    <property type="match status" value="1"/>
</dbReference>
<organism evidence="4 5">
    <name type="scientific">Oncorhynchus mykiss</name>
    <name type="common">Rainbow trout</name>
    <name type="synonym">Salmo gairdneri</name>
    <dbReference type="NCBI Taxonomy" id="8022"/>
    <lineage>
        <taxon>Eukaryota</taxon>
        <taxon>Metazoa</taxon>
        <taxon>Chordata</taxon>
        <taxon>Craniata</taxon>
        <taxon>Vertebrata</taxon>
        <taxon>Euteleostomi</taxon>
        <taxon>Actinopterygii</taxon>
        <taxon>Neopterygii</taxon>
        <taxon>Teleostei</taxon>
        <taxon>Protacanthopterygii</taxon>
        <taxon>Salmoniformes</taxon>
        <taxon>Salmonidae</taxon>
        <taxon>Salmoninae</taxon>
        <taxon>Oncorhynchus</taxon>
    </lineage>
</organism>
<feature type="domain" description="Tc1-like transposase DDE" evidence="2">
    <location>
        <begin position="203"/>
        <end position="347"/>
    </location>
</feature>